<dbReference type="RefSeq" id="WP_196274142.1">
    <property type="nucleotide sequence ID" value="NZ_JADQDC010000001.1"/>
</dbReference>
<evidence type="ECO:0000256" key="1">
    <source>
        <dbReference type="ARBA" id="ARBA00006484"/>
    </source>
</evidence>
<evidence type="ECO:0000256" key="2">
    <source>
        <dbReference type="ARBA" id="ARBA00023002"/>
    </source>
</evidence>
<organism evidence="3 4">
    <name type="scientific">Novosphingobium jiangmenense</name>
    <dbReference type="NCBI Taxonomy" id="2791981"/>
    <lineage>
        <taxon>Bacteria</taxon>
        <taxon>Pseudomonadati</taxon>
        <taxon>Pseudomonadota</taxon>
        <taxon>Alphaproteobacteria</taxon>
        <taxon>Sphingomonadales</taxon>
        <taxon>Sphingomonadaceae</taxon>
        <taxon>Novosphingobium</taxon>
    </lineage>
</organism>
<dbReference type="PANTHER" id="PTHR43639">
    <property type="entry name" value="OXIDOREDUCTASE, SHORT-CHAIN DEHYDROGENASE/REDUCTASE FAMILY (AFU_ORTHOLOGUE AFUA_5G02870)"/>
    <property type="match status" value="1"/>
</dbReference>
<dbReference type="Pfam" id="PF13561">
    <property type="entry name" value="adh_short_C2"/>
    <property type="match status" value="1"/>
</dbReference>
<dbReference type="PANTHER" id="PTHR43639:SF1">
    <property type="entry name" value="SHORT-CHAIN DEHYDROGENASE_REDUCTASE FAMILY PROTEIN"/>
    <property type="match status" value="1"/>
</dbReference>
<keyword evidence="4" id="KW-1185">Reference proteome</keyword>
<dbReference type="SUPFAM" id="SSF51735">
    <property type="entry name" value="NAD(P)-binding Rossmann-fold domains"/>
    <property type="match status" value="1"/>
</dbReference>
<dbReference type="Proteomes" id="UP000600799">
    <property type="component" value="Unassembled WGS sequence"/>
</dbReference>
<accession>A0ABS0HC62</accession>
<sequence>MGRLEGKVAIVTGAGRVGNIGVAVARAFLREGAKAVVGTDFRREQAAEIEALVRADGSPGSFVLMEQDVTSEADWARVAEATVADFGQIDVLVNNAGLSIHGGIAQTSLDDLRKVMAVNHDALFLGIKACAPHLASAVERFGGGGSIINNLSMASYMPNATNIGYHVSKAAGRMLTICAALEYGPQKIRVNSIHPGVTMTPILREGLADYVAQGMWESTEAAEAALAAMNPLGVASEPEDTAHAFVYLASDEARFVTGASMYHDGAIGLRY</sequence>
<dbReference type="InterPro" id="IPR036291">
    <property type="entry name" value="NAD(P)-bd_dom_sf"/>
</dbReference>
<comment type="caution">
    <text evidence="3">The sequence shown here is derived from an EMBL/GenBank/DDBJ whole genome shotgun (WGS) entry which is preliminary data.</text>
</comment>
<proteinExistence type="inferred from homology"/>
<dbReference type="InterPro" id="IPR002347">
    <property type="entry name" value="SDR_fam"/>
</dbReference>
<dbReference type="PRINTS" id="PR00080">
    <property type="entry name" value="SDRFAMILY"/>
</dbReference>
<name>A0ABS0HC62_9SPHN</name>
<dbReference type="Gene3D" id="3.40.50.720">
    <property type="entry name" value="NAD(P)-binding Rossmann-like Domain"/>
    <property type="match status" value="1"/>
</dbReference>
<dbReference type="PRINTS" id="PR00081">
    <property type="entry name" value="GDHRDH"/>
</dbReference>
<evidence type="ECO:0000313" key="3">
    <source>
        <dbReference type="EMBL" id="MBF9149786.1"/>
    </source>
</evidence>
<gene>
    <name evidence="3" type="ORF">I2488_02095</name>
</gene>
<reference evidence="3 4" key="1">
    <citation type="submission" date="2020-11" db="EMBL/GenBank/DDBJ databases">
        <title>The genome sequence of Novosphingobium sp. 1Y9A.</title>
        <authorList>
            <person name="Liu Y."/>
        </authorList>
    </citation>
    <scope>NUCLEOTIDE SEQUENCE [LARGE SCALE GENOMIC DNA]</scope>
    <source>
        <strain evidence="3 4">1Y9A</strain>
    </source>
</reference>
<protein>
    <submittedName>
        <fullName evidence="3">SDR family oxidoreductase</fullName>
    </submittedName>
</protein>
<keyword evidence="2" id="KW-0560">Oxidoreductase</keyword>
<comment type="similarity">
    <text evidence="1">Belongs to the short-chain dehydrogenases/reductases (SDR) family.</text>
</comment>
<dbReference type="EMBL" id="JADQDC010000001">
    <property type="protein sequence ID" value="MBF9149786.1"/>
    <property type="molecule type" value="Genomic_DNA"/>
</dbReference>
<evidence type="ECO:0000313" key="4">
    <source>
        <dbReference type="Proteomes" id="UP000600799"/>
    </source>
</evidence>